<gene>
    <name evidence="1" type="ORF">GCM10007088_09210</name>
</gene>
<comment type="caution">
    <text evidence="1">The sequence shown here is derived from an EMBL/GenBank/DDBJ whole genome shotgun (WGS) entry which is preliminary data.</text>
</comment>
<evidence type="ECO:0000313" key="2">
    <source>
        <dbReference type="Proteomes" id="UP000653477"/>
    </source>
</evidence>
<dbReference type="Proteomes" id="UP000653477">
    <property type="component" value="Unassembled WGS sequence"/>
</dbReference>
<reference evidence="2" key="1">
    <citation type="journal article" date="2019" name="Int. J. Syst. Evol. Microbiol.">
        <title>The Global Catalogue of Microorganisms (GCM) 10K type strain sequencing project: providing services to taxonomists for standard genome sequencing and annotation.</title>
        <authorList>
            <consortium name="The Broad Institute Genomics Platform"/>
            <consortium name="The Broad Institute Genome Sequencing Center for Infectious Disease"/>
            <person name="Wu L."/>
            <person name="Ma J."/>
        </authorList>
    </citation>
    <scope>NUCLEOTIDE SEQUENCE [LARGE SCALE GENOMIC DNA]</scope>
    <source>
        <strain evidence="2">JCM 30531</strain>
    </source>
</reference>
<keyword evidence="2" id="KW-1185">Reference proteome</keyword>
<proteinExistence type="predicted"/>
<evidence type="ECO:0000313" key="1">
    <source>
        <dbReference type="EMBL" id="GGM52640.1"/>
    </source>
</evidence>
<sequence length="158" mass="17609">MDEPYRQRPVKSNFHVLVVNEQQQDITAEVYQKHLLGFVDGKTNGLLKDSLDVTYNSIVVTAPRPDFYPLEGKIDPSFVRVLSANGGAELECEFLPPVINNSTWLVNGAEAILFLVGIYNGGEPIYQISGPNRPDGIWVRLQLSDGIVTPLKRRVSEL</sequence>
<dbReference type="EMBL" id="BMPU01000002">
    <property type="protein sequence ID" value="GGM52640.1"/>
    <property type="molecule type" value="Genomic_DNA"/>
</dbReference>
<protein>
    <submittedName>
        <fullName evidence="1">Uncharacterized protein</fullName>
    </submittedName>
</protein>
<name>A0ABQ2H6G6_9PORP</name>
<accession>A0ABQ2H6G6</accession>
<organism evidence="1 2">
    <name type="scientific">Porphyromonas pasteri</name>
    <dbReference type="NCBI Taxonomy" id="1583331"/>
    <lineage>
        <taxon>Bacteria</taxon>
        <taxon>Pseudomonadati</taxon>
        <taxon>Bacteroidota</taxon>
        <taxon>Bacteroidia</taxon>
        <taxon>Bacteroidales</taxon>
        <taxon>Porphyromonadaceae</taxon>
        <taxon>Porphyromonas</taxon>
    </lineage>
</organism>